<dbReference type="InterPro" id="IPR020892">
    <property type="entry name" value="Cyclophilin-type_PPIase_CS"/>
</dbReference>
<feature type="domain" description="PPIase cyclophilin-type" evidence="5">
    <location>
        <begin position="213"/>
        <end position="356"/>
    </location>
</feature>
<evidence type="ECO:0000256" key="2">
    <source>
        <dbReference type="ARBA" id="ARBA00013194"/>
    </source>
</evidence>
<gene>
    <name evidence="6" type="ORF">A3Q56_04445</name>
</gene>
<proteinExistence type="predicted"/>
<dbReference type="PANTHER" id="PTHR11071">
    <property type="entry name" value="PEPTIDYL-PROLYL CIS-TRANS ISOMERASE"/>
    <property type="match status" value="1"/>
</dbReference>
<dbReference type="SUPFAM" id="SSF50891">
    <property type="entry name" value="Cyclophilin-like"/>
    <property type="match status" value="2"/>
</dbReference>
<evidence type="ECO:0000256" key="4">
    <source>
        <dbReference type="ARBA" id="ARBA00023235"/>
    </source>
</evidence>
<dbReference type="EMBL" id="LWCA01000566">
    <property type="protein sequence ID" value="OAF67825.1"/>
    <property type="molecule type" value="Genomic_DNA"/>
</dbReference>
<keyword evidence="3" id="KW-0697">Rotamase</keyword>
<dbReference type="EC" id="5.2.1.8" evidence="2"/>
<protein>
    <recommendedName>
        <fullName evidence="2">peptidylprolyl isomerase</fullName>
        <ecNumber evidence="2">5.2.1.8</ecNumber>
    </recommendedName>
</protein>
<sequence length="357" mass="39417">SIVPKTVVNFKSLCVSENGILIRGGDWEHHDGSGNNAFLGGYFKDENYEINHNLPGIVSMYNTGRDTNGSQFIINITKSIGLNGNNVAFGVVIENLKDIILLSRSHTNFYNKPKLTLVDYAVTASLRNSTVNLVKLLQKIGITTAQSVTGLKYHNRHNISNLSVDDNCGKMILEFFLTIFILTINCSAKTKLKDAIVTDRIKMIISVDGKNQDVILGLFGENVPETVKNFKGLCSRPDRGFSKSKFHRIIKEFMIQGGDFTKGDGTGGDSLRGGKFDDENFSVSHDQPGALSMANAGPNTNGSQFFITVVPTLWLDGKHVVFGRVLTNYEYIQKISRLDTHNDVPKHSVVIEKCIVL</sequence>
<feature type="non-terminal residue" evidence="6">
    <location>
        <position position="1"/>
    </location>
</feature>
<dbReference type="Gene3D" id="2.40.100.10">
    <property type="entry name" value="Cyclophilin-like"/>
    <property type="match status" value="2"/>
</dbReference>
<accession>A0A177B0P7</accession>
<dbReference type="PANTHER" id="PTHR11071:SF561">
    <property type="entry name" value="PEPTIDYL-PROLYL CIS-TRANS ISOMERASE D-RELATED"/>
    <property type="match status" value="1"/>
</dbReference>
<dbReference type="GO" id="GO:0003755">
    <property type="term" value="F:peptidyl-prolyl cis-trans isomerase activity"/>
    <property type="evidence" value="ECO:0007669"/>
    <property type="project" value="UniProtKB-KW"/>
</dbReference>
<dbReference type="GO" id="GO:0005737">
    <property type="term" value="C:cytoplasm"/>
    <property type="evidence" value="ECO:0007669"/>
    <property type="project" value="TreeGrafter"/>
</dbReference>
<comment type="caution">
    <text evidence="6">The sequence shown here is derived from an EMBL/GenBank/DDBJ whole genome shotgun (WGS) entry which is preliminary data.</text>
</comment>
<dbReference type="FunFam" id="2.40.100.10:FF:000025">
    <property type="entry name" value="Peptidyl-prolyl cis-trans isomerase CYP19-2"/>
    <property type="match status" value="1"/>
</dbReference>
<keyword evidence="4" id="KW-0413">Isomerase</keyword>
<dbReference type="PROSITE" id="PS00170">
    <property type="entry name" value="CSA_PPIASE_1"/>
    <property type="match status" value="1"/>
</dbReference>
<dbReference type="Pfam" id="PF00160">
    <property type="entry name" value="Pro_isomerase"/>
    <property type="match status" value="2"/>
</dbReference>
<feature type="domain" description="PPIase cyclophilin-type" evidence="5">
    <location>
        <begin position="1"/>
        <end position="118"/>
    </location>
</feature>
<evidence type="ECO:0000256" key="3">
    <source>
        <dbReference type="ARBA" id="ARBA00023110"/>
    </source>
</evidence>
<dbReference type="GO" id="GO:0006457">
    <property type="term" value="P:protein folding"/>
    <property type="evidence" value="ECO:0007669"/>
    <property type="project" value="InterPro"/>
</dbReference>
<dbReference type="AlphaFoldDB" id="A0A177B0P7"/>
<dbReference type="GO" id="GO:0016018">
    <property type="term" value="F:cyclosporin A binding"/>
    <property type="evidence" value="ECO:0007669"/>
    <property type="project" value="TreeGrafter"/>
</dbReference>
<evidence type="ECO:0000256" key="1">
    <source>
        <dbReference type="ARBA" id="ARBA00000971"/>
    </source>
</evidence>
<organism evidence="6 7">
    <name type="scientific">Intoshia linei</name>
    <dbReference type="NCBI Taxonomy" id="1819745"/>
    <lineage>
        <taxon>Eukaryota</taxon>
        <taxon>Metazoa</taxon>
        <taxon>Spiralia</taxon>
        <taxon>Lophotrochozoa</taxon>
        <taxon>Mesozoa</taxon>
        <taxon>Orthonectida</taxon>
        <taxon>Rhopaluridae</taxon>
        <taxon>Intoshia</taxon>
    </lineage>
</organism>
<reference evidence="6 7" key="1">
    <citation type="submission" date="2016-04" db="EMBL/GenBank/DDBJ databases">
        <title>The genome of Intoshia linei affirms orthonectids as highly simplified spiralians.</title>
        <authorList>
            <person name="Mikhailov K.V."/>
            <person name="Slusarev G.S."/>
            <person name="Nikitin M.A."/>
            <person name="Logacheva M.D."/>
            <person name="Penin A."/>
            <person name="Aleoshin V."/>
            <person name="Panchin Y.V."/>
        </authorList>
    </citation>
    <scope>NUCLEOTIDE SEQUENCE [LARGE SCALE GENOMIC DNA]</scope>
    <source>
        <strain evidence="6">Intl2013</strain>
        <tissue evidence="6">Whole animal</tissue>
    </source>
</reference>
<evidence type="ECO:0000313" key="6">
    <source>
        <dbReference type="EMBL" id="OAF67825.1"/>
    </source>
</evidence>
<dbReference type="PROSITE" id="PS50072">
    <property type="entry name" value="CSA_PPIASE_2"/>
    <property type="match status" value="2"/>
</dbReference>
<dbReference type="Proteomes" id="UP000078046">
    <property type="component" value="Unassembled WGS sequence"/>
</dbReference>
<comment type="catalytic activity">
    <reaction evidence="1">
        <text>[protein]-peptidylproline (omega=180) = [protein]-peptidylproline (omega=0)</text>
        <dbReference type="Rhea" id="RHEA:16237"/>
        <dbReference type="Rhea" id="RHEA-COMP:10747"/>
        <dbReference type="Rhea" id="RHEA-COMP:10748"/>
        <dbReference type="ChEBI" id="CHEBI:83833"/>
        <dbReference type="ChEBI" id="CHEBI:83834"/>
        <dbReference type="EC" id="5.2.1.8"/>
    </reaction>
</comment>
<keyword evidence="7" id="KW-1185">Reference proteome</keyword>
<name>A0A177B0P7_9BILA</name>
<evidence type="ECO:0000259" key="5">
    <source>
        <dbReference type="PROSITE" id="PS50072"/>
    </source>
</evidence>
<dbReference type="PRINTS" id="PR00153">
    <property type="entry name" value="CSAPPISMRASE"/>
</dbReference>
<evidence type="ECO:0000313" key="7">
    <source>
        <dbReference type="Proteomes" id="UP000078046"/>
    </source>
</evidence>
<dbReference type="InterPro" id="IPR029000">
    <property type="entry name" value="Cyclophilin-like_dom_sf"/>
</dbReference>
<dbReference type="InterPro" id="IPR002130">
    <property type="entry name" value="Cyclophilin-type_PPIase_dom"/>
</dbReference>